<dbReference type="GO" id="GO:0005743">
    <property type="term" value="C:mitochondrial inner membrane"/>
    <property type="evidence" value="ECO:0007669"/>
    <property type="project" value="UniProtKB-SubCell"/>
</dbReference>
<organism evidence="10 11">
    <name type="scientific">Prymnesium parvum</name>
    <name type="common">Toxic golden alga</name>
    <dbReference type="NCBI Taxonomy" id="97485"/>
    <lineage>
        <taxon>Eukaryota</taxon>
        <taxon>Haptista</taxon>
        <taxon>Haptophyta</taxon>
        <taxon>Prymnesiophyceae</taxon>
        <taxon>Prymnesiales</taxon>
        <taxon>Prymnesiaceae</taxon>
        <taxon>Prymnesium</taxon>
    </lineage>
</organism>
<dbReference type="EMBL" id="JBGBPQ010000013">
    <property type="protein sequence ID" value="KAL1512335.1"/>
    <property type="molecule type" value="Genomic_DNA"/>
</dbReference>
<name>A0AB34J6M6_PRYPA</name>
<evidence type="ECO:0000256" key="6">
    <source>
        <dbReference type="ARBA" id="ARBA00022989"/>
    </source>
</evidence>
<evidence type="ECO:0000313" key="10">
    <source>
        <dbReference type="EMBL" id="KAL1512335.1"/>
    </source>
</evidence>
<keyword evidence="4" id="KW-0812">Transmembrane</keyword>
<keyword evidence="8" id="KW-0472">Membrane</keyword>
<evidence type="ECO:0000256" key="4">
    <source>
        <dbReference type="ARBA" id="ARBA00022692"/>
    </source>
</evidence>
<dbReference type="AlphaFoldDB" id="A0AB34J6M6"/>
<dbReference type="Pfam" id="PF03650">
    <property type="entry name" value="MPC"/>
    <property type="match status" value="1"/>
</dbReference>
<dbReference type="InterPro" id="IPR005336">
    <property type="entry name" value="MPC"/>
</dbReference>
<keyword evidence="3 9" id="KW-0813">Transport</keyword>
<comment type="caution">
    <text evidence="10">The sequence shown here is derived from an EMBL/GenBank/DDBJ whole genome shotgun (WGS) entry which is preliminary data.</text>
</comment>
<keyword evidence="5 9" id="KW-0999">Mitochondrion inner membrane</keyword>
<reference evidence="10 11" key="1">
    <citation type="journal article" date="2024" name="Science">
        <title>Giant polyketide synthase enzymes in the biosynthesis of giant marine polyether toxins.</title>
        <authorList>
            <person name="Fallon T.R."/>
            <person name="Shende V.V."/>
            <person name="Wierzbicki I.H."/>
            <person name="Pendleton A.L."/>
            <person name="Watervoot N.F."/>
            <person name="Auber R.P."/>
            <person name="Gonzalez D.J."/>
            <person name="Wisecaver J.H."/>
            <person name="Moore B.S."/>
        </authorList>
    </citation>
    <scope>NUCLEOTIDE SEQUENCE [LARGE SCALE GENOMIC DNA]</scope>
    <source>
        <strain evidence="10 11">12B1</strain>
    </source>
</reference>
<comment type="similarity">
    <text evidence="2 9">Belongs to the mitochondrial pyruvate carrier (MPC) (TC 2.A.105) family.</text>
</comment>
<proteinExistence type="inferred from homology"/>
<evidence type="ECO:0000256" key="7">
    <source>
        <dbReference type="ARBA" id="ARBA00023128"/>
    </source>
</evidence>
<gene>
    <name evidence="10" type="ORF">AB1Y20_005597</name>
</gene>
<accession>A0AB34J6M6</accession>
<evidence type="ECO:0000256" key="2">
    <source>
        <dbReference type="ARBA" id="ARBA00006416"/>
    </source>
</evidence>
<keyword evidence="7 9" id="KW-0496">Mitochondrion</keyword>
<evidence type="ECO:0000313" key="11">
    <source>
        <dbReference type="Proteomes" id="UP001515480"/>
    </source>
</evidence>
<dbReference type="GO" id="GO:0006850">
    <property type="term" value="P:pyruvate import into mitochondria"/>
    <property type="evidence" value="ECO:0007669"/>
    <property type="project" value="InterPro"/>
</dbReference>
<evidence type="ECO:0000256" key="8">
    <source>
        <dbReference type="ARBA" id="ARBA00023136"/>
    </source>
</evidence>
<protein>
    <recommendedName>
        <fullName evidence="9">Mitochondrial pyruvate carrier</fullName>
    </recommendedName>
</protein>
<evidence type="ECO:0000256" key="3">
    <source>
        <dbReference type="ARBA" id="ARBA00022448"/>
    </source>
</evidence>
<comment type="function">
    <text evidence="9">Mediates the uptake of pyruvate into mitochondria.</text>
</comment>
<evidence type="ECO:0000256" key="5">
    <source>
        <dbReference type="ARBA" id="ARBA00022792"/>
    </source>
</evidence>
<comment type="subcellular location">
    <subcellularLocation>
        <location evidence="1 9">Mitochondrion inner membrane</location>
        <topology evidence="1 9">Multi-pass membrane protein</topology>
    </subcellularLocation>
</comment>
<sequence length="89" mass="9689">MTFVMLAYSTLFGRWAGWAVMPRNYILAGSHIFNVIAQANQLRRCLQYKIAVGGKEAEAEVSDLLVKAAMGGVAVATLVMFSKHIQVTG</sequence>
<dbReference type="Proteomes" id="UP001515480">
    <property type="component" value="Unassembled WGS sequence"/>
</dbReference>
<evidence type="ECO:0000256" key="9">
    <source>
        <dbReference type="RuleBase" id="RU363100"/>
    </source>
</evidence>
<evidence type="ECO:0000256" key="1">
    <source>
        <dbReference type="ARBA" id="ARBA00004448"/>
    </source>
</evidence>
<keyword evidence="6" id="KW-1133">Transmembrane helix</keyword>
<keyword evidence="11" id="KW-1185">Reference proteome</keyword>